<organism evidence="3 4">
    <name type="scientific">Marinobacterium lutimaris</name>
    <dbReference type="NCBI Taxonomy" id="568106"/>
    <lineage>
        <taxon>Bacteria</taxon>
        <taxon>Pseudomonadati</taxon>
        <taxon>Pseudomonadota</taxon>
        <taxon>Gammaproteobacteria</taxon>
        <taxon>Oceanospirillales</taxon>
        <taxon>Oceanospirillaceae</taxon>
        <taxon>Marinobacterium</taxon>
    </lineage>
</organism>
<dbReference type="EMBL" id="FNVQ01000001">
    <property type="protein sequence ID" value="SEG04665.1"/>
    <property type="molecule type" value="Genomic_DNA"/>
</dbReference>
<dbReference type="Proteomes" id="UP000236745">
    <property type="component" value="Unassembled WGS sequence"/>
</dbReference>
<protein>
    <recommendedName>
        <fullName evidence="2">SpaA-like prealbumin fold domain-containing protein</fullName>
    </recommendedName>
</protein>
<evidence type="ECO:0000259" key="2">
    <source>
        <dbReference type="Pfam" id="PF24514"/>
    </source>
</evidence>
<feature type="signal peptide" evidence="1">
    <location>
        <begin position="1"/>
        <end position="35"/>
    </location>
</feature>
<reference evidence="3 4" key="1">
    <citation type="submission" date="2016-10" db="EMBL/GenBank/DDBJ databases">
        <authorList>
            <person name="de Groot N.N."/>
        </authorList>
    </citation>
    <scope>NUCLEOTIDE SEQUENCE [LARGE SCALE GENOMIC DNA]</scope>
    <source>
        <strain evidence="3 4">DSM 22012</strain>
    </source>
</reference>
<proteinExistence type="predicted"/>
<dbReference type="InterPro" id="IPR055371">
    <property type="entry name" value="SpaA_PFL_dom_4"/>
</dbReference>
<name>A0A1H5WZL1_9GAMM</name>
<feature type="domain" description="SpaA-like prealbumin fold" evidence="2">
    <location>
        <begin position="812"/>
        <end position="915"/>
    </location>
</feature>
<feature type="domain" description="SpaA-like prealbumin fold" evidence="2">
    <location>
        <begin position="952"/>
        <end position="1016"/>
    </location>
</feature>
<accession>A0A1H5WZL1</accession>
<evidence type="ECO:0000313" key="4">
    <source>
        <dbReference type="Proteomes" id="UP000236745"/>
    </source>
</evidence>
<evidence type="ECO:0000313" key="3">
    <source>
        <dbReference type="EMBL" id="SEG04665.1"/>
    </source>
</evidence>
<feature type="domain" description="SpaA-like prealbumin fold" evidence="2">
    <location>
        <begin position="693"/>
        <end position="804"/>
    </location>
</feature>
<sequence>MWSNNHEGCVPWRAVTLLPSLLFALLMALSMQAHATYPVQIGFTLEGCRLETGATYDQTTYTCTDEGYTTGNLGKLWNELDYVPHRVTLHNGGANQTFDFLVSGDYKPNGASTIGWDDITALTLNPSLSDGSCAAVLSSPVMITAEGGGAGGAFQTIYRQITATMVAGETCVYDYAQRLSLGASEFSGSSLQSNLWNEDGDNSNIGQKRIQLPVADILPQELSKDMSAQQDTNFTWNLTKTANPSTLEFGDSCLRDDPMTETSTIRIEWQRLPGAPGMVTVVTNIYAHNPAHLDVHVSVDDTIYGDIGAGEVALDTASAIDVLVPAGSTTLLLTHQFNAPANVSGLNDYAVATYKVGGDIVPGDTDATASTDVQPSGTSNNETAVITDVEGPITGTGYSFSVDGVDGDGSFQGGYVLGDVTTAAVTWVSSEQSGDGYVEFDKTIHLDEPRNTNGQLPDVATLVSGVLEISKNAAILFSDVPTVDLTIHKSIDKDILDGVESATFYFDVYGPGGIVSGGDDVAITIEAGETSGSATVEGLDPGVEYSVIEVGGSGGFLLDPDTEYKTIVLPDCGGDVYFQNVAVPASAKVIKVTVPAGHDPSGFEFTLKGPGLPVNGVTAVSDSNGDAVFVADLFEGVYEVTETEKAGWQLTDILGESVNLEAGTCGFEVNLPEDANYQFLCTFENTKLATIIITKRVEGNNALDLSGSFAFDSSVGDFDTLLAAQSWSFSDALSGAEESNTFENLFPGTYDVTEAVPPLLWGFTDVFCDDPTANSSVDTDPSIRLATIELDPGETVECTFVNTKLAAPGNLIVYKQTIGDVGTFDYDTNDLAPFDIVTTVEDAYTTDGDAQFNGLEPGFYSFSETIPAGWKLTDLFCIDETSIDGNLTEVNVNTGEVIVSIDNGETVSCYFTNTRQGYIRLHKETVPDADPQTFEFNGYLNGFIGDGESIPAVGYTEVEPNALYTSTEIVPDGWDLTNISCVETKVENTGIFYQTSSVQFNVQPGEYIDCTFTNTKRGMADLLKTVSGVEPNGSYAPFSFQIRSGGTTVATASSDPVTGEAVFSCVGGYPEICVNVDGMAKLLPGNYAFCEVDLTVGWENTGTVENGAISPLVWYNPDPLDNSTECADFSISAGETLHFKVDNVPPPGGDARTIGYWKNWSSCTNGGQYDKYLADIADGTLDEYNSLDHHLPIPLYGDLDTGFVVDSCELGVSILDKRDFDSGKKMAGDPAYGMAAQLMAAILNLDSNAAYCPELLDAVSDAQDLLESIGFDATGKYLKGGPAAQEANYLAGVLDAYNNNELCPPAP</sequence>
<feature type="chain" id="PRO_5009288907" description="SpaA-like prealbumin fold domain-containing protein" evidence="1">
    <location>
        <begin position="36"/>
        <end position="1307"/>
    </location>
</feature>
<dbReference type="Pfam" id="PF24514">
    <property type="entry name" value="SpaA_4"/>
    <property type="match status" value="3"/>
</dbReference>
<evidence type="ECO:0000256" key="1">
    <source>
        <dbReference type="SAM" id="SignalP"/>
    </source>
</evidence>
<keyword evidence="1" id="KW-0732">Signal</keyword>
<keyword evidence="4" id="KW-1185">Reference proteome</keyword>
<gene>
    <name evidence="3" type="ORF">SAMN05444390_1011211</name>
</gene>